<evidence type="ECO:0000256" key="12">
    <source>
        <dbReference type="SAM" id="Phobius"/>
    </source>
</evidence>
<dbReference type="InterPro" id="IPR000477">
    <property type="entry name" value="RT_dom"/>
</dbReference>
<feature type="region of interest" description="Disordered" evidence="11">
    <location>
        <begin position="540"/>
        <end position="604"/>
    </location>
</feature>
<dbReference type="InterPro" id="IPR011010">
    <property type="entry name" value="DNA_brk_join_enz"/>
</dbReference>
<dbReference type="CDD" id="cd03714">
    <property type="entry name" value="RT_DIRS1"/>
    <property type="match status" value="1"/>
</dbReference>
<keyword evidence="8" id="KW-0695">RNA-directed DNA polymerase</keyword>
<evidence type="ECO:0000259" key="13">
    <source>
        <dbReference type="PROSITE" id="PS50878"/>
    </source>
</evidence>
<keyword evidence="12" id="KW-0812">Transmembrane</keyword>
<dbReference type="Gene3D" id="3.10.10.10">
    <property type="entry name" value="HIV Type 1 Reverse Transcriptase, subunit A, domain 1"/>
    <property type="match status" value="1"/>
</dbReference>
<feature type="region of interest" description="Disordered" evidence="11">
    <location>
        <begin position="239"/>
        <end position="267"/>
    </location>
</feature>
<keyword evidence="5" id="KW-0540">Nuclease</keyword>
<dbReference type="PANTHER" id="PTHR33050:SF7">
    <property type="entry name" value="RIBONUCLEASE H"/>
    <property type="match status" value="1"/>
</dbReference>
<dbReference type="Gene3D" id="1.10.287.3160">
    <property type="match status" value="1"/>
</dbReference>
<feature type="domain" description="Reverse transcriptase" evidence="13">
    <location>
        <begin position="772"/>
        <end position="954"/>
    </location>
</feature>
<name>A0ABD0N8S1_CIRMR</name>
<evidence type="ECO:0000256" key="1">
    <source>
        <dbReference type="ARBA" id="ARBA00010879"/>
    </source>
</evidence>
<sequence length="1643" mass="181184">IPILGSSVRPSTPPRTFTKSVDAALAPLRLRGIHILNCINDWLILAQLEHMAVQHRDVVPLWELEPRRNAMGTPPARVTSQTRKHKSTSALCVSLFLCLWLLVCTTFFLHKMSKKLSKTKHLDEPCFRACVPPCPRFITGTDTHALCVVCLGAEHAATALEGADCPHCVQMSLHTLRSRKALFHKGAFSSVPRGSGPASAEAGRRLHSWGSQLDLAEGMETGNPLSPASPARSLARPLGVEARAADSSPRGTGSTLPISSSEEVDVESVEDVQAPQFPQYEELLEVVTRAVAKLNIDWPPESLVEPQRSKLDERFLRSRPPSARRSLPFFPDLHTEVSRSWNNPFSSRLFIPASYNYGHVGGLDERGYRAMPRVEQTLASYLSPAAASSLKAPVLPSKPLRVTSALVGKGYAAAGQAGACLHTMSVLQAYQADLLKELDEGAEISDCDISELRRTADLSLRATKETARAIGRSMASLVAAERHLWLTLSDMKEKDRVFLLDAPLSPSGLFGDAVNAVVDRYQEARKQAAAFQRFLPRRRPAHEAAELEQPRPRTSSSYRETQKQSVATRTPPHRRRVRRRSSPICGSCFSLGGPRPSGPDGAGPLRVAPSGEFRGAPHYSVSGSPLCPREAVLLTLPVIQGAAASGEPSPQSFPAKNKDVPELGGSPPLRGSQGPLDQVLPAGQPLQDTGLATRVTPEASLERLVPLVDHLAAWKLLPNVSAWVLHTVERGYRIPFGAPPPPFNGVFPTVVGPEQGLVMEQEVATLLRKEAIEVVPPQSRESGFYSRYFIVPKKDGGLRPILDLRLLNRSVLRLKFRMLTVRQVVSQIRSEDWFVTIDLKDAYFHVSILPQHRKFLRFAFRGEAYQYRVLPFGLALSPRTFTKCVDAALAPLRLQGIRILNYIDDWLILAQSEMVAVRHRDVVLAHMKALGLRLNAKKSVLSPLQRTTYLGVVWDSTTMQARLSPARIESILTAVKRVKEGRSLTVKQFQQLLGLMAAASNVIPFGLLYMRPLQWWLKTRGFSPRGNPLRMIKVTRRCLRALDMWRRPWFLSQGPVLGAPCRRVTLATDASLTGWGAVMSGHPARGPWSGHQLTWHINCLEMLAVFQGLKHFLPDLRGRHVLVRTDNTAVVSYINHQGGLRSRPLYKLAHQILVWSQGKLLSLRAVFVPGYLNVGADILSRQGPRPGEWMLHPEVVKQIWRVFGPAQVDLFATRDNAQCPLWYSLVHPAPLGLDAMVRTWPRLRLYAFPPIALLPGVLERVRRDGVMVLGPDFPPRRLSLGDSRQEGSPLTGRGFPPSPPAGAVEALGVASEGAHLLASGLSTEVVETLLQSRAPSTRKLYALKWKLFTSWCGRRQQNPVNCPVGSVLEFLQDRLSAGLSHSTLKVYVAAIAAYHAPLGGLSVGKDPLVTRFLRGALRLRPPVRPRVPSWDLSVVLEALCLPPFEPIEEISDCHLSFKTSFLLALSSLKRVGDLQALSVAPSFLDFAPGLSKAFLHPRTGYVPKVPSSAPRPVVLQAFCPPPFREPDQRKLNCMCPVRALDAYVHRVAPWRRSDQLFICFGPQRRGLPASKQTISRWIVEAILLAYESSGLPPPLGVKAHSTRSMAASKSFLAGIPLQDICNAAGWSTPLTFVRFYCLDLLTP</sequence>
<keyword evidence="6" id="KW-0255">Endonuclease</keyword>
<feature type="non-terminal residue" evidence="14">
    <location>
        <position position="1"/>
    </location>
</feature>
<dbReference type="InterPro" id="IPR043502">
    <property type="entry name" value="DNA/RNA_pol_sf"/>
</dbReference>
<feature type="compositionally biased region" description="Basic and acidic residues" evidence="11">
    <location>
        <begin position="541"/>
        <end position="551"/>
    </location>
</feature>
<keyword evidence="15" id="KW-1185">Reference proteome</keyword>
<protein>
    <recommendedName>
        <fullName evidence="2">ribonuclease H</fullName>
        <ecNumber evidence="2">3.1.26.4</ecNumber>
    </recommendedName>
</protein>
<dbReference type="SUPFAM" id="SSF47823">
    <property type="entry name" value="lambda integrase-like, N-terminal domain"/>
    <property type="match status" value="1"/>
</dbReference>
<evidence type="ECO:0000256" key="11">
    <source>
        <dbReference type="SAM" id="MobiDB-lite"/>
    </source>
</evidence>
<dbReference type="Gene3D" id="3.30.70.270">
    <property type="match status" value="1"/>
</dbReference>
<dbReference type="InterPro" id="IPR013762">
    <property type="entry name" value="Integrase-like_cat_sf"/>
</dbReference>
<feature type="compositionally biased region" description="Polar residues" evidence="11">
    <location>
        <begin position="552"/>
        <end position="567"/>
    </location>
</feature>
<dbReference type="GO" id="GO:0003677">
    <property type="term" value="F:DNA binding"/>
    <property type="evidence" value="ECO:0007669"/>
    <property type="project" value="UniProtKB-KW"/>
</dbReference>
<evidence type="ECO:0000256" key="9">
    <source>
        <dbReference type="ARBA" id="ARBA00023125"/>
    </source>
</evidence>
<evidence type="ECO:0000256" key="8">
    <source>
        <dbReference type="ARBA" id="ARBA00022918"/>
    </source>
</evidence>
<evidence type="ECO:0000313" key="14">
    <source>
        <dbReference type="EMBL" id="KAL0158002.1"/>
    </source>
</evidence>
<keyword evidence="10" id="KW-0233">DNA recombination</keyword>
<proteinExistence type="inferred from homology"/>
<evidence type="ECO:0000256" key="3">
    <source>
        <dbReference type="ARBA" id="ARBA00022679"/>
    </source>
</evidence>
<keyword evidence="12" id="KW-1133">Transmembrane helix</keyword>
<keyword evidence="4" id="KW-0548">Nucleotidyltransferase</keyword>
<dbReference type="PROSITE" id="PS50878">
    <property type="entry name" value="RT_POL"/>
    <property type="match status" value="1"/>
</dbReference>
<feature type="compositionally biased region" description="Polar residues" evidence="11">
    <location>
        <begin position="249"/>
        <end position="258"/>
    </location>
</feature>
<dbReference type="InterPro" id="IPR041373">
    <property type="entry name" value="RT_RNaseH"/>
</dbReference>
<dbReference type="EC" id="3.1.26.4" evidence="2"/>
<comment type="similarity">
    <text evidence="1">Belongs to the beta type-B retroviral polymerase family. HERV class-II K(HML-2) pol subfamily.</text>
</comment>
<evidence type="ECO:0000256" key="10">
    <source>
        <dbReference type="ARBA" id="ARBA00023172"/>
    </source>
</evidence>
<dbReference type="SUPFAM" id="SSF56672">
    <property type="entry name" value="DNA/RNA polymerases"/>
    <property type="match status" value="1"/>
</dbReference>
<dbReference type="GO" id="GO:0003964">
    <property type="term" value="F:RNA-directed DNA polymerase activity"/>
    <property type="evidence" value="ECO:0007669"/>
    <property type="project" value="UniProtKB-KW"/>
</dbReference>
<dbReference type="Gene3D" id="1.10.150.130">
    <property type="match status" value="1"/>
</dbReference>
<dbReference type="EMBL" id="JAMKFB020000023">
    <property type="protein sequence ID" value="KAL0158002.1"/>
    <property type="molecule type" value="Genomic_DNA"/>
</dbReference>
<dbReference type="GO" id="GO:0006310">
    <property type="term" value="P:DNA recombination"/>
    <property type="evidence" value="ECO:0007669"/>
    <property type="project" value="UniProtKB-KW"/>
</dbReference>
<dbReference type="PANTHER" id="PTHR33050">
    <property type="entry name" value="REVERSE TRANSCRIPTASE DOMAIN-CONTAINING PROTEIN"/>
    <property type="match status" value="1"/>
</dbReference>
<keyword evidence="9" id="KW-0238">DNA-binding</keyword>
<accession>A0ABD0N8S1</accession>
<feature type="compositionally biased region" description="Basic residues" evidence="11">
    <location>
        <begin position="571"/>
        <end position="581"/>
    </location>
</feature>
<organism evidence="14 15">
    <name type="scientific">Cirrhinus mrigala</name>
    <name type="common">Mrigala</name>
    <dbReference type="NCBI Taxonomy" id="683832"/>
    <lineage>
        <taxon>Eukaryota</taxon>
        <taxon>Metazoa</taxon>
        <taxon>Chordata</taxon>
        <taxon>Craniata</taxon>
        <taxon>Vertebrata</taxon>
        <taxon>Euteleostomi</taxon>
        <taxon>Actinopterygii</taxon>
        <taxon>Neopterygii</taxon>
        <taxon>Teleostei</taxon>
        <taxon>Ostariophysi</taxon>
        <taxon>Cypriniformes</taxon>
        <taxon>Cyprinidae</taxon>
        <taxon>Labeoninae</taxon>
        <taxon>Labeonini</taxon>
        <taxon>Cirrhinus</taxon>
    </lineage>
</organism>
<keyword evidence="3" id="KW-0808">Transferase</keyword>
<feature type="region of interest" description="Disordered" evidence="11">
    <location>
        <begin position="644"/>
        <end position="678"/>
    </location>
</feature>
<feature type="transmembrane region" description="Helical" evidence="12">
    <location>
        <begin position="90"/>
        <end position="109"/>
    </location>
</feature>
<gene>
    <name evidence="14" type="ORF">M9458_046078</name>
</gene>
<dbReference type="InterPro" id="IPR010998">
    <property type="entry name" value="Integrase_recombinase_N"/>
</dbReference>
<evidence type="ECO:0000256" key="2">
    <source>
        <dbReference type="ARBA" id="ARBA00012180"/>
    </source>
</evidence>
<evidence type="ECO:0000256" key="7">
    <source>
        <dbReference type="ARBA" id="ARBA00022801"/>
    </source>
</evidence>
<reference evidence="14 15" key="1">
    <citation type="submission" date="2024-05" db="EMBL/GenBank/DDBJ databases">
        <title>Genome sequencing and assembly of Indian major carp, Cirrhinus mrigala (Hamilton, 1822).</title>
        <authorList>
            <person name="Mohindra V."/>
            <person name="Chowdhury L.M."/>
            <person name="Lal K."/>
            <person name="Jena J.K."/>
        </authorList>
    </citation>
    <scope>NUCLEOTIDE SEQUENCE [LARGE SCALE GENOMIC DNA]</scope>
    <source>
        <strain evidence="14">CM1030</strain>
        <tissue evidence="14">Blood</tissue>
    </source>
</reference>
<dbReference type="Proteomes" id="UP001529510">
    <property type="component" value="Unassembled WGS sequence"/>
</dbReference>
<evidence type="ECO:0000256" key="4">
    <source>
        <dbReference type="ARBA" id="ARBA00022695"/>
    </source>
</evidence>
<evidence type="ECO:0000256" key="5">
    <source>
        <dbReference type="ARBA" id="ARBA00022722"/>
    </source>
</evidence>
<evidence type="ECO:0000313" key="15">
    <source>
        <dbReference type="Proteomes" id="UP001529510"/>
    </source>
</evidence>
<dbReference type="Pfam" id="PF17917">
    <property type="entry name" value="RT_RNaseH"/>
    <property type="match status" value="1"/>
</dbReference>
<dbReference type="CDD" id="cd09275">
    <property type="entry name" value="RNase_HI_RT_DIRS1"/>
    <property type="match status" value="1"/>
</dbReference>
<dbReference type="GO" id="GO:0004523">
    <property type="term" value="F:RNA-DNA hybrid ribonuclease activity"/>
    <property type="evidence" value="ECO:0007669"/>
    <property type="project" value="UniProtKB-EC"/>
</dbReference>
<dbReference type="Pfam" id="PF00078">
    <property type="entry name" value="RVT_1"/>
    <property type="match status" value="1"/>
</dbReference>
<keyword evidence="7" id="KW-0378">Hydrolase</keyword>
<dbReference type="InterPro" id="IPR043128">
    <property type="entry name" value="Rev_trsase/Diguanyl_cyclase"/>
</dbReference>
<evidence type="ECO:0000256" key="6">
    <source>
        <dbReference type="ARBA" id="ARBA00022759"/>
    </source>
</evidence>
<dbReference type="InterPro" id="IPR052055">
    <property type="entry name" value="Hepadnavirus_pol/RT"/>
</dbReference>
<keyword evidence="12" id="KW-0472">Membrane</keyword>
<feature type="region of interest" description="Disordered" evidence="11">
    <location>
        <begin position="1277"/>
        <end position="1297"/>
    </location>
</feature>
<dbReference type="Gene3D" id="1.10.443.10">
    <property type="entry name" value="Intergrase catalytic core"/>
    <property type="match status" value="1"/>
</dbReference>
<feature type="non-terminal residue" evidence="14">
    <location>
        <position position="1643"/>
    </location>
</feature>
<dbReference type="SUPFAM" id="SSF56349">
    <property type="entry name" value="DNA breaking-rejoining enzymes"/>
    <property type="match status" value="1"/>
</dbReference>
<comment type="caution">
    <text evidence="14">The sequence shown here is derived from an EMBL/GenBank/DDBJ whole genome shotgun (WGS) entry which is preliminary data.</text>
</comment>